<dbReference type="GO" id="GO:0006843">
    <property type="term" value="P:mitochondrial citrate transmembrane transport"/>
    <property type="evidence" value="ECO:0007669"/>
    <property type="project" value="TreeGrafter"/>
</dbReference>
<name>G8Y461_PICSO</name>
<accession>G8Y461</accession>
<dbReference type="PANTHER" id="PTHR45788:SF5">
    <property type="entry name" value="AFR253WP"/>
    <property type="match status" value="1"/>
</dbReference>
<comment type="similarity">
    <text evidence="3 12">Belongs to the mitochondrial carrier (TC 2.A.29) family.</text>
</comment>
<dbReference type="OrthoDB" id="44467at2759"/>
<evidence type="ECO:0000256" key="6">
    <source>
        <dbReference type="ARBA" id="ARBA00022692"/>
    </source>
</evidence>
<evidence type="ECO:0000256" key="2">
    <source>
        <dbReference type="ARBA" id="ARBA00004225"/>
    </source>
</evidence>
<evidence type="ECO:0000256" key="7">
    <source>
        <dbReference type="ARBA" id="ARBA00022737"/>
    </source>
</evidence>
<keyword evidence="14" id="KW-1185">Reference proteome</keyword>
<feature type="repeat" description="Solcar" evidence="11">
    <location>
        <begin position="244"/>
        <end position="330"/>
    </location>
</feature>
<keyword evidence="8" id="KW-1133">Transmembrane helix</keyword>
<evidence type="ECO:0000313" key="14">
    <source>
        <dbReference type="Proteomes" id="UP000005222"/>
    </source>
</evidence>
<keyword evidence="5 12" id="KW-0813">Transport</keyword>
<evidence type="ECO:0000256" key="10">
    <source>
        <dbReference type="ARBA" id="ARBA00023136"/>
    </source>
</evidence>
<dbReference type="Proteomes" id="UP000005222">
    <property type="component" value="Chromosome M"/>
</dbReference>
<comment type="function">
    <text evidence="1">Mitochondrial transporter that mediates uptake of thiamine pyrophosphate (ThPP) into mitochondria.</text>
</comment>
<evidence type="ECO:0000256" key="8">
    <source>
        <dbReference type="ARBA" id="ARBA00022989"/>
    </source>
</evidence>
<gene>
    <name evidence="13" type="primary">Piso0_005076</name>
    <name evidence="13" type="ORF">GNLVRS01_PISO0M07206g</name>
</gene>
<keyword evidence="10 11" id="KW-0472">Membrane</keyword>
<dbReference type="InParanoid" id="G8Y461"/>
<dbReference type="Pfam" id="PF00153">
    <property type="entry name" value="Mito_carr"/>
    <property type="match status" value="2"/>
</dbReference>
<evidence type="ECO:0000256" key="3">
    <source>
        <dbReference type="ARBA" id="ARBA00006375"/>
    </source>
</evidence>
<dbReference type="FunCoup" id="G8Y461">
    <property type="interactions" value="67"/>
</dbReference>
<evidence type="ECO:0000313" key="13">
    <source>
        <dbReference type="EMBL" id="CCE85479.1"/>
    </source>
</evidence>
<organism evidence="13 14">
    <name type="scientific">Pichia sorbitophila (strain ATCC MYA-4447 / BCRC 22081 / CBS 7064 / NBRC 10061 / NRRL Y-12695)</name>
    <name type="common">Hybrid yeast</name>
    <dbReference type="NCBI Taxonomy" id="559304"/>
    <lineage>
        <taxon>Eukaryota</taxon>
        <taxon>Fungi</taxon>
        <taxon>Dikarya</taxon>
        <taxon>Ascomycota</taxon>
        <taxon>Saccharomycotina</taxon>
        <taxon>Pichiomycetes</taxon>
        <taxon>Debaryomycetaceae</taxon>
        <taxon>Millerozyma</taxon>
    </lineage>
</organism>
<proteinExistence type="inferred from homology"/>
<evidence type="ECO:0000256" key="12">
    <source>
        <dbReference type="RuleBase" id="RU000488"/>
    </source>
</evidence>
<dbReference type="EMBL" id="FO082047">
    <property type="protein sequence ID" value="CCE85479.1"/>
    <property type="molecule type" value="Genomic_DNA"/>
</dbReference>
<dbReference type="InterPro" id="IPR049563">
    <property type="entry name" value="TXTP-like"/>
</dbReference>
<dbReference type="GO" id="GO:0071913">
    <property type="term" value="F:citrate secondary active transmembrane transporter activity"/>
    <property type="evidence" value="ECO:0007669"/>
    <property type="project" value="TreeGrafter"/>
</dbReference>
<dbReference type="AlphaFoldDB" id="G8Y461"/>
<sequence>MKKFGIPGNYPSSISQLYKGGSALVIGNVIKNSARLISYNWSTKFMSVDSVDSKGNKVKKTTAPRIVIAGIMSGIIETLWIVPFENIKITMIQNMTLRNEISRCKAEDLKFDITHVTTHNKHHKPSQNVFEKQYVSPHIYYTSDLQHQYKTGKPSTRFQAGQLHPSKLDAQKIQYNSRPTLTFFGTIQEIYSLKGLRGFAAGASITVLRQGAISACWLSTYNATRQLLDPHAKSGEQSWFGHNHTAMQSVGLHLFSSVAVIAVTQPIDVVKSHRQSKNGKSIYKDSLSTAYKLFVRQGPRSLWKGAIPRGIKVAVSGGLTASLYAYFEQLVNVATDQTVFTE</sequence>
<dbReference type="Gene3D" id="1.50.40.10">
    <property type="entry name" value="Mitochondrial carrier domain"/>
    <property type="match status" value="1"/>
</dbReference>
<keyword evidence="7" id="KW-0677">Repeat</keyword>
<dbReference type="GO" id="GO:0031966">
    <property type="term" value="C:mitochondrial membrane"/>
    <property type="evidence" value="ECO:0007669"/>
    <property type="project" value="UniProtKB-SubCell"/>
</dbReference>
<dbReference type="PROSITE" id="PS50920">
    <property type="entry name" value="SOLCAR"/>
    <property type="match status" value="1"/>
</dbReference>
<evidence type="ECO:0000256" key="1">
    <source>
        <dbReference type="ARBA" id="ARBA00002238"/>
    </source>
</evidence>
<evidence type="ECO:0000256" key="4">
    <source>
        <dbReference type="ARBA" id="ARBA00021935"/>
    </source>
</evidence>
<evidence type="ECO:0000256" key="11">
    <source>
        <dbReference type="PROSITE-ProRule" id="PRU00282"/>
    </source>
</evidence>
<dbReference type="eggNOG" id="KOG0756">
    <property type="taxonomic scope" value="Eukaryota"/>
</dbReference>
<comment type="subcellular location">
    <subcellularLocation>
        <location evidence="2">Mitochondrion membrane</location>
        <topology evidence="2">Multi-pass membrane protein</topology>
    </subcellularLocation>
</comment>
<keyword evidence="9" id="KW-0496">Mitochondrion</keyword>
<dbReference type="SUPFAM" id="SSF103506">
    <property type="entry name" value="Mitochondrial carrier"/>
    <property type="match status" value="1"/>
</dbReference>
<dbReference type="OMA" id="WKGAIPR"/>
<protein>
    <recommendedName>
        <fullName evidence="4">Mitochondrial thiamine pyrophosphate carrier 1</fullName>
    </recommendedName>
</protein>
<dbReference type="InterPro" id="IPR018108">
    <property type="entry name" value="MCP_transmembrane"/>
</dbReference>
<dbReference type="PANTHER" id="PTHR45788">
    <property type="entry name" value="SUCCINATE/FUMARATE MITOCHONDRIAL TRANSPORTER-RELATED"/>
    <property type="match status" value="1"/>
</dbReference>
<evidence type="ECO:0000256" key="9">
    <source>
        <dbReference type="ARBA" id="ARBA00023128"/>
    </source>
</evidence>
<keyword evidence="6 11" id="KW-0812">Transmembrane</keyword>
<dbReference type="InterPro" id="IPR023395">
    <property type="entry name" value="MCP_dom_sf"/>
</dbReference>
<dbReference type="HOGENOM" id="CLU_015166_5_1_1"/>
<dbReference type="STRING" id="559304.G8Y461"/>
<reference evidence="13 14" key="1">
    <citation type="journal article" date="2012" name="G3 (Bethesda)">
        <title>Pichia sorbitophila, an interspecies yeast hybrid reveals early steps of genome resolution following polyploidization.</title>
        <authorList>
            <person name="Leh Louis V."/>
            <person name="Despons L."/>
            <person name="Friedrich A."/>
            <person name="Martin T."/>
            <person name="Durrens P."/>
            <person name="Casaregola S."/>
            <person name="Neuveglise C."/>
            <person name="Fairhead C."/>
            <person name="Marck C."/>
            <person name="Cruz J.A."/>
            <person name="Straub M.L."/>
            <person name="Kugler V."/>
            <person name="Sacerdot C."/>
            <person name="Uzunov Z."/>
            <person name="Thierry A."/>
            <person name="Weiss S."/>
            <person name="Bleykasten C."/>
            <person name="De Montigny J."/>
            <person name="Jacques N."/>
            <person name="Jung P."/>
            <person name="Lemaire M."/>
            <person name="Mallet S."/>
            <person name="Morel G."/>
            <person name="Richard G.F."/>
            <person name="Sarkar A."/>
            <person name="Savel G."/>
            <person name="Schacherer J."/>
            <person name="Seret M.L."/>
            <person name="Talla E."/>
            <person name="Samson G."/>
            <person name="Jubin C."/>
            <person name="Poulain J."/>
            <person name="Vacherie B."/>
            <person name="Barbe V."/>
            <person name="Pelletier E."/>
            <person name="Sherman D.J."/>
            <person name="Westhof E."/>
            <person name="Weissenbach J."/>
            <person name="Baret P.V."/>
            <person name="Wincker P."/>
            <person name="Gaillardin C."/>
            <person name="Dujon B."/>
            <person name="Souciet J.L."/>
        </authorList>
    </citation>
    <scope>NUCLEOTIDE SEQUENCE [LARGE SCALE GENOMIC DNA]</scope>
    <source>
        <strain evidence="14">ATCC MYA-4447 / BCRC 22081 / CBS 7064 / NBRC 10061 / NRRL Y-12695</strain>
    </source>
</reference>
<evidence type="ECO:0000256" key="5">
    <source>
        <dbReference type="ARBA" id="ARBA00022448"/>
    </source>
</evidence>